<dbReference type="Pfam" id="PF00031">
    <property type="entry name" value="Cystatin"/>
    <property type="match status" value="1"/>
</dbReference>
<organism evidence="8 9">
    <name type="scientific">Eleutherodactylus coqui</name>
    <name type="common">Puerto Rican coqui</name>
    <dbReference type="NCBI Taxonomy" id="57060"/>
    <lineage>
        <taxon>Eukaryota</taxon>
        <taxon>Metazoa</taxon>
        <taxon>Chordata</taxon>
        <taxon>Craniata</taxon>
        <taxon>Vertebrata</taxon>
        <taxon>Euteleostomi</taxon>
        <taxon>Amphibia</taxon>
        <taxon>Batrachia</taxon>
        <taxon>Anura</taxon>
        <taxon>Neobatrachia</taxon>
        <taxon>Hyloidea</taxon>
        <taxon>Eleutherodactylidae</taxon>
        <taxon>Eleutherodactylinae</taxon>
        <taxon>Eleutherodactylus</taxon>
        <taxon>Eleutherodactylus</taxon>
    </lineage>
</organism>
<dbReference type="PANTHER" id="PTHR11414">
    <property type="entry name" value="CYSTATIN FAMILY MEMBER"/>
    <property type="match status" value="1"/>
</dbReference>
<keyword evidence="5" id="KW-0789">Thiol protease inhibitor</keyword>
<dbReference type="AlphaFoldDB" id="A0A8J6JP31"/>
<evidence type="ECO:0000259" key="7">
    <source>
        <dbReference type="Pfam" id="PF00031"/>
    </source>
</evidence>
<evidence type="ECO:0000256" key="4">
    <source>
        <dbReference type="ARBA" id="ARBA00022690"/>
    </source>
</evidence>
<accession>A0A8J6JP31</accession>
<keyword evidence="4" id="KW-0646">Protease inhibitor</keyword>
<evidence type="ECO:0000313" key="9">
    <source>
        <dbReference type="Proteomes" id="UP000770717"/>
    </source>
</evidence>
<dbReference type="CDD" id="cd00042">
    <property type="entry name" value="CY"/>
    <property type="match status" value="1"/>
</dbReference>
<sequence>MPRRAAPLPPGVPDQPHGNTHATTKDNTAQQGIQLKQSITVPEGVKPEVEEQQGKKYTKFKALKYKTQMVAGTIHYVKVSVGNGKCIHLQILVPLDGPKPMLLGTQPEKTEDDEIEYFP</sequence>
<dbReference type="Proteomes" id="UP000770717">
    <property type="component" value="Unassembled WGS sequence"/>
</dbReference>
<evidence type="ECO:0000256" key="5">
    <source>
        <dbReference type="ARBA" id="ARBA00022704"/>
    </source>
</evidence>
<name>A0A8J6JP31_ELECQ</name>
<feature type="domain" description="Cystatin" evidence="7">
    <location>
        <begin position="46"/>
        <end position="90"/>
    </location>
</feature>
<evidence type="ECO:0000256" key="2">
    <source>
        <dbReference type="ARBA" id="ARBA00009403"/>
    </source>
</evidence>
<dbReference type="PRINTS" id="PR00295">
    <property type="entry name" value="STEFINA"/>
</dbReference>
<keyword evidence="3" id="KW-0963">Cytoplasm</keyword>
<comment type="subcellular location">
    <subcellularLocation>
        <location evidence="1">Cytoplasm</location>
    </subcellularLocation>
</comment>
<evidence type="ECO:0000256" key="1">
    <source>
        <dbReference type="ARBA" id="ARBA00004496"/>
    </source>
</evidence>
<evidence type="ECO:0000313" key="8">
    <source>
        <dbReference type="EMBL" id="KAG9467122.1"/>
    </source>
</evidence>
<gene>
    <name evidence="8" type="ORF">GDO78_015575</name>
</gene>
<evidence type="ECO:0000256" key="3">
    <source>
        <dbReference type="ARBA" id="ARBA00022490"/>
    </source>
</evidence>
<dbReference type="InterPro" id="IPR001713">
    <property type="entry name" value="Prot_inh_stefin"/>
</dbReference>
<dbReference type="PANTHER" id="PTHR11414:SF21">
    <property type="entry name" value="CYSTATIN 14A, TANDEM DUPLICATE 1-RELATED"/>
    <property type="match status" value="1"/>
</dbReference>
<dbReference type="SUPFAM" id="SSF54403">
    <property type="entry name" value="Cystatin/monellin"/>
    <property type="match status" value="1"/>
</dbReference>
<proteinExistence type="inferred from homology"/>
<evidence type="ECO:0000256" key="6">
    <source>
        <dbReference type="SAM" id="MobiDB-lite"/>
    </source>
</evidence>
<dbReference type="Gene3D" id="3.10.450.10">
    <property type="match status" value="1"/>
</dbReference>
<dbReference type="InterPro" id="IPR046350">
    <property type="entry name" value="Cystatin_sf"/>
</dbReference>
<keyword evidence="9" id="KW-1185">Reference proteome</keyword>
<protein>
    <recommendedName>
        <fullName evidence="7">Cystatin domain-containing protein</fullName>
    </recommendedName>
</protein>
<reference evidence="8" key="1">
    <citation type="thesis" date="2020" institute="ProQuest LLC" country="789 East Eisenhower Parkway, Ann Arbor, MI, USA">
        <title>Comparative Genomics and Chromosome Evolution.</title>
        <authorList>
            <person name="Mudd A.B."/>
        </authorList>
    </citation>
    <scope>NUCLEOTIDE SEQUENCE</scope>
    <source>
        <strain evidence="8">HN-11 Male</strain>
        <tissue evidence="8">Kidney and liver</tissue>
    </source>
</reference>
<comment type="caution">
    <text evidence="8">The sequence shown here is derived from an EMBL/GenBank/DDBJ whole genome shotgun (WGS) entry which is preliminary data.</text>
</comment>
<dbReference type="EMBL" id="WNTK01001604">
    <property type="protein sequence ID" value="KAG9467122.1"/>
    <property type="molecule type" value="Genomic_DNA"/>
</dbReference>
<feature type="compositionally biased region" description="Polar residues" evidence="6">
    <location>
        <begin position="17"/>
        <end position="29"/>
    </location>
</feature>
<dbReference type="GO" id="GO:0005829">
    <property type="term" value="C:cytosol"/>
    <property type="evidence" value="ECO:0007669"/>
    <property type="project" value="TreeGrafter"/>
</dbReference>
<dbReference type="GO" id="GO:0004869">
    <property type="term" value="F:cysteine-type endopeptidase inhibitor activity"/>
    <property type="evidence" value="ECO:0007669"/>
    <property type="project" value="UniProtKB-KW"/>
</dbReference>
<dbReference type="InterPro" id="IPR000010">
    <property type="entry name" value="Cystatin_dom"/>
</dbReference>
<feature type="region of interest" description="Disordered" evidence="6">
    <location>
        <begin position="1"/>
        <end position="29"/>
    </location>
</feature>
<comment type="similarity">
    <text evidence="2">Belongs to the cystatin family.</text>
</comment>